<dbReference type="SUPFAM" id="SSF54373">
    <property type="entry name" value="FAD-linked reductases, C-terminal domain"/>
    <property type="match status" value="1"/>
</dbReference>
<feature type="binding site" evidence="3">
    <location>
        <begin position="88"/>
        <end position="91"/>
    </location>
    <ligand>
        <name>FAD</name>
        <dbReference type="ChEBI" id="CHEBI:57692"/>
    </ligand>
</feature>
<gene>
    <name evidence="7" type="ORF">M406DRAFT_237359</name>
</gene>
<feature type="binding site" evidence="3">
    <location>
        <position position="80"/>
    </location>
    <ligand>
        <name>FAD</name>
        <dbReference type="ChEBI" id="CHEBI:57692"/>
    </ligand>
</feature>
<dbReference type="Pfam" id="PF05199">
    <property type="entry name" value="GMC_oxred_C"/>
    <property type="match status" value="1"/>
</dbReference>
<dbReference type="Gene3D" id="3.50.50.60">
    <property type="entry name" value="FAD/NAD(P)-binding domain"/>
    <property type="match status" value="1"/>
</dbReference>
<dbReference type="GO" id="GO:0050660">
    <property type="term" value="F:flavin adenine dinucleotide binding"/>
    <property type="evidence" value="ECO:0007669"/>
    <property type="project" value="InterPro"/>
</dbReference>
<feature type="non-terminal residue" evidence="7">
    <location>
        <position position="1"/>
    </location>
</feature>
<comment type="similarity">
    <text evidence="1 4">Belongs to the GMC oxidoreductase family.</text>
</comment>
<dbReference type="PROSITE" id="PS00624">
    <property type="entry name" value="GMC_OXRED_2"/>
    <property type="match status" value="1"/>
</dbReference>
<feature type="active site" description="Proton acceptor" evidence="2">
    <location>
        <position position="574"/>
    </location>
</feature>
<dbReference type="InterPro" id="IPR000172">
    <property type="entry name" value="GMC_OxRdtase_N"/>
</dbReference>
<dbReference type="RefSeq" id="XP_040778320.1">
    <property type="nucleotide sequence ID" value="XM_040916059.1"/>
</dbReference>
<dbReference type="GO" id="GO:0016614">
    <property type="term" value="F:oxidoreductase activity, acting on CH-OH group of donors"/>
    <property type="evidence" value="ECO:0007669"/>
    <property type="project" value="InterPro"/>
</dbReference>
<dbReference type="OrthoDB" id="269227at2759"/>
<feature type="domain" description="Glucose-methanol-choline oxidoreductase N-terminal" evidence="5">
    <location>
        <begin position="78"/>
        <end position="101"/>
    </location>
</feature>
<evidence type="ECO:0000256" key="4">
    <source>
        <dbReference type="RuleBase" id="RU003968"/>
    </source>
</evidence>
<keyword evidence="8" id="KW-1185">Reference proteome</keyword>
<dbReference type="Pfam" id="PF00732">
    <property type="entry name" value="GMC_oxred_N"/>
    <property type="match status" value="1"/>
</dbReference>
<dbReference type="InterPro" id="IPR007867">
    <property type="entry name" value="GMC_OxRtase_C"/>
</dbReference>
<dbReference type="PANTHER" id="PTHR11552">
    <property type="entry name" value="GLUCOSE-METHANOL-CHOLINE GMC OXIDOREDUCTASE"/>
    <property type="match status" value="1"/>
</dbReference>
<feature type="domain" description="Glucose-methanol-choline oxidoreductase N-terminal" evidence="6">
    <location>
        <begin position="277"/>
        <end position="291"/>
    </location>
</feature>
<evidence type="ECO:0000256" key="1">
    <source>
        <dbReference type="ARBA" id="ARBA00010790"/>
    </source>
</evidence>
<dbReference type="GeneID" id="63833188"/>
<organism evidence="7 8">
    <name type="scientific">Cryphonectria parasitica (strain ATCC 38755 / EP155)</name>
    <dbReference type="NCBI Taxonomy" id="660469"/>
    <lineage>
        <taxon>Eukaryota</taxon>
        <taxon>Fungi</taxon>
        <taxon>Dikarya</taxon>
        <taxon>Ascomycota</taxon>
        <taxon>Pezizomycotina</taxon>
        <taxon>Sordariomycetes</taxon>
        <taxon>Sordariomycetidae</taxon>
        <taxon>Diaporthales</taxon>
        <taxon>Cryphonectriaceae</taxon>
        <taxon>Cryphonectria-Endothia species complex</taxon>
        <taxon>Cryphonectria</taxon>
    </lineage>
</organism>
<feature type="active site" description="Proton donor" evidence="2">
    <location>
        <position position="531"/>
    </location>
</feature>
<dbReference type="Gene3D" id="3.30.560.10">
    <property type="entry name" value="Glucose Oxidase, domain 3"/>
    <property type="match status" value="1"/>
</dbReference>
<evidence type="ECO:0000313" key="8">
    <source>
        <dbReference type="Proteomes" id="UP000803844"/>
    </source>
</evidence>
<dbReference type="AlphaFoldDB" id="A0A9P5CQB9"/>
<name>A0A9P5CQB9_CRYP1</name>
<keyword evidence="4" id="KW-0285">Flavoprotein</keyword>
<dbReference type="PROSITE" id="PS00623">
    <property type="entry name" value="GMC_OXRED_1"/>
    <property type="match status" value="1"/>
</dbReference>
<protein>
    <recommendedName>
        <fullName evidence="5 6">Glucose-methanol-choline oxidoreductase N-terminal domain-containing protein</fullName>
    </recommendedName>
</protein>
<feature type="non-terminal residue" evidence="7">
    <location>
        <position position="585"/>
    </location>
</feature>
<dbReference type="GO" id="GO:0044550">
    <property type="term" value="P:secondary metabolite biosynthetic process"/>
    <property type="evidence" value="ECO:0007669"/>
    <property type="project" value="TreeGrafter"/>
</dbReference>
<dbReference type="EMBL" id="MU032346">
    <property type="protein sequence ID" value="KAF3767359.1"/>
    <property type="molecule type" value="Genomic_DNA"/>
</dbReference>
<evidence type="ECO:0000313" key="7">
    <source>
        <dbReference type="EMBL" id="KAF3767359.1"/>
    </source>
</evidence>
<dbReference type="PANTHER" id="PTHR11552:SF115">
    <property type="entry name" value="DEHYDROGENASE XPTC-RELATED"/>
    <property type="match status" value="1"/>
</dbReference>
<dbReference type="PIRSF" id="PIRSF000137">
    <property type="entry name" value="Alcohol_oxidase"/>
    <property type="match status" value="1"/>
</dbReference>
<dbReference type="InterPro" id="IPR012132">
    <property type="entry name" value="GMC_OxRdtase"/>
</dbReference>
<proteinExistence type="inferred from homology"/>
<dbReference type="InterPro" id="IPR036188">
    <property type="entry name" value="FAD/NAD-bd_sf"/>
</dbReference>
<evidence type="ECO:0000256" key="3">
    <source>
        <dbReference type="PIRSR" id="PIRSR000137-2"/>
    </source>
</evidence>
<accession>A0A9P5CQB9</accession>
<comment type="cofactor">
    <cofactor evidence="3">
        <name>FAD</name>
        <dbReference type="ChEBI" id="CHEBI:57692"/>
    </cofactor>
</comment>
<reference evidence="7" key="1">
    <citation type="journal article" date="2020" name="Phytopathology">
        <title>Genome sequence of the chestnut blight fungus Cryphonectria parasitica EP155: A fundamental resource for an archetypical invasive plant pathogen.</title>
        <authorList>
            <person name="Crouch J.A."/>
            <person name="Dawe A."/>
            <person name="Aerts A."/>
            <person name="Barry K."/>
            <person name="Churchill A.C.L."/>
            <person name="Grimwood J."/>
            <person name="Hillman B."/>
            <person name="Milgroom M.G."/>
            <person name="Pangilinan J."/>
            <person name="Smith M."/>
            <person name="Salamov A."/>
            <person name="Schmutz J."/>
            <person name="Yadav J."/>
            <person name="Grigoriev I.V."/>
            <person name="Nuss D."/>
        </authorList>
    </citation>
    <scope>NUCLEOTIDE SEQUENCE</scope>
    <source>
        <strain evidence="7">EP155</strain>
    </source>
</reference>
<feature type="binding site" evidence="3">
    <location>
        <position position="237"/>
    </location>
    <ligand>
        <name>FAD</name>
        <dbReference type="ChEBI" id="CHEBI:57692"/>
    </ligand>
</feature>
<dbReference type="Proteomes" id="UP000803844">
    <property type="component" value="Unassembled WGS sequence"/>
</dbReference>
<comment type="caution">
    <text evidence="7">The sequence shown here is derived from an EMBL/GenBank/DDBJ whole genome shotgun (WGS) entry which is preliminary data.</text>
</comment>
<evidence type="ECO:0000259" key="5">
    <source>
        <dbReference type="PROSITE" id="PS00623"/>
    </source>
</evidence>
<dbReference type="SUPFAM" id="SSF51905">
    <property type="entry name" value="FAD/NAD(P)-binding domain"/>
    <property type="match status" value="1"/>
</dbReference>
<evidence type="ECO:0000259" key="6">
    <source>
        <dbReference type="PROSITE" id="PS00624"/>
    </source>
</evidence>
<sequence length="585" mass="62363">YDYIIVGGGPSGLVVANRLTEDADVTVLLLEAGTLDTEGYTVMVPSEVGADLNTNYDWNLRTVGQEYLDGQAVVFNQGKVVGGGTVLNGMVWTRGSAQDYDAWDNLNNNGFDTPTYGWGWMDLLPYFEKSETFVMDVDDATTQEFGIESQSDIHGETGPVQIAYPHFLYPQSANILQGFEQLGVPALADPNNGTGGGAFINPSSMSASNQSRCDARVAYLDPVINRANLHIATEQMVTRLLLEQDADGTSQRAVGVEVPQNATVNVTCTNEVILAAGAIFSPTLLQISGIGPSDVLESLGVPVVIDLPGVGANLQDHGMNHPRYLFENSSLLTADKVTSNADALNAATEEYYANRTGPLTAPMISTIAFPSMELIADDWAELLQNASQSDVDTTLPAGTAATVRQGYLAQLQQQLPLLRDPAEGAVEILADSIGTISTAMQRPLSRGTVRPSSASIFDMPLVDPRYCSEPLDCLAMARALLFNCELINTAPVAELQPAVQSPYFCPTTATTSDINAQLLALVKQNIATEFHPSGTTAMLPLELGGVVDSELVVYGTTNLRVVNAGIMPVLVGAHLQAPVYAIAER</sequence>
<keyword evidence="3 4" id="KW-0274">FAD</keyword>
<evidence type="ECO:0000256" key="2">
    <source>
        <dbReference type="PIRSR" id="PIRSR000137-1"/>
    </source>
</evidence>